<dbReference type="Gene3D" id="3.30.70.590">
    <property type="entry name" value="Poly(A) polymerase predicted RNA binding domain"/>
    <property type="match status" value="1"/>
</dbReference>
<evidence type="ECO:0000259" key="16">
    <source>
        <dbReference type="Pfam" id="PF04928"/>
    </source>
</evidence>
<comment type="cofactor">
    <cofactor evidence="1">
        <name>Mn(2+)</name>
        <dbReference type="ChEBI" id="CHEBI:29035"/>
    </cofactor>
</comment>
<dbReference type="GO" id="GO:1990817">
    <property type="term" value="F:poly(A) RNA polymerase activity"/>
    <property type="evidence" value="ECO:0007669"/>
    <property type="project" value="UniProtKB-UniRule"/>
</dbReference>
<feature type="region of interest" description="Disordered" evidence="14">
    <location>
        <begin position="455"/>
        <end position="481"/>
    </location>
</feature>
<dbReference type="InterPro" id="IPR011068">
    <property type="entry name" value="NuclTrfase_I-like_C"/>
</dbReference>
<evidence type="ECO:0000256" key="6">
    <source>
        <dbReference type="ARBA" id="ARBA00022723"/>
    </source>
</evidence>
<name>A0A507B072_9PEZI</name>
<feature type="binding site" evidence="12">
    <location>
        <begin position="240"/>
        <end position="241"/>
    </location>
    <ligand>
        <name>ATP</name>
        <dbReference type="ChEBI" id="CHEBI:30616"/>
    </ligand>
</feature>
<dbReference type="FunFam" id="1.10.1410.10:FF:000001">
    <property type="entry name" value="Putative poly(A) polymerase gamma"/>
    <property type="match status" value="1"/>
</dbReference>
<feature type="region of interest" description="Disordered" evidence="14">
    <location>
        <begin position="614"/>
        <end position="659"/>
    </location>
</feature>
<feature type="binding site" evidence="12">
    <location>
        <begin position="101"/>
        <end position="103"/>
    </location>
    <ligand>
        <name>ATP</name>
        <dbReference type="ChEBI" id="CHEBI:30616"/>
    </ligand>
</feature>
<comment type="catalytic activity">
    <reaction evidence="11">
        <text>RNA(n) + ATP = RNA(n)-3'-adenine ribonucleotide + diphosphate</text>
        <dbReference type="Rhea" id="RHEA:11332"/>
        <dbReference type="Rhea" id="RHEA-COMP:14527"/>
        <dbReference type="Rhea" id="RHEA-COMP:17347"/>
        <dbReference type="ChEBI" id="CHEBI:30616"/>
        <dbReference type="ChEBI" id="CHEBI:33019"/>
        <dbReference type="ChEBI" id="CHEBI:140395"/>
        <dbReference type="ChEBI" id="CHEBI:173115"/>
        <dbReference type="EC" id="2.7.7.19"/>
    </reaction>
</comment>
<dbReference type="InterPro" id="IPR043519">
    <property type="entry name" value="NT_sf"/>
</dbReference>
<dbReference type="Pfam" id="PF20750">
    <property type="entry name" value="PAP_NTPase"/>
    <property type="match status" value="1"/>
</dbReference>
<accession>A0A507B072</accession>
<dbReference type="SUPFAM" id="SSF81301">
    <property type="entry name" value="Nucleotidyltransferase"/>
    <property type="match status" value="1"/>
</dbReference>
<dbReference type="InParanoid" id="A0A507B072"/>
<gene>
    <name evidence="18" type="ORF">E0L32_007229</name>
</gene>
<evidence type="ECO:0000256" key="3">
    <source>
        <dbReference type="ARBA" id="ARBA00010912"/>
    </source>
</evidence>
<evidence type="ECO:0000259" key="15">
    <source>
        <dbReference type="Pfam" id="PF04926"/>
    </source>
</evidence>
<dbReference type="PIRSF" id="PIRSF018425">
    <property type="entry name" value="PolyA_polymerase"/>
    <property type="match status" value="1"/>
</dbReference>
<feature type="domain" description="Poly(A) polymerase RNA-binding" evidence="15">
    <location>
        <begin position="360"/>
        <end position="526"/>
    </location>
</feature>
<keyword evidence="9 13" id="KW-0460">Magnesium</keyword>
<comment type="similarity">
    <text evidence="3 11">Belongs to the poly(A) polymerase family.</text>
</comment>
<dbReference type="GO" id="GO:0003723">
    <property type="term" value="F:RNA binding"/>
    <property type="evidence" value="ECO:0007669"/>
    <property type="project" value="UniProtKB-UniRule"/>
</dbReference>
<dbReference type="GO" id="GO:0046872">
    <property type="term" value="F:metal ion binding"/>
    <property type="evidence" value="ECO:0007669"/>
    <property type="project" value="UniProtKB-KW"/>
</dbReference>
<feature type="compositionally biased region" description="Polar residues" evidence="14">
    <location>
        <begin position="643"/>
        <end position="659"/>
    </location>
</feature>
<comment type="subcellular location">
    <subcellularLocation>
        <location evidence="2 11">Nucleus</location>
    </subcellularLocation>
</comment>
<keyword evidence="4 11" id="KW-0507">mRNA processing</keyword>
<dbReference type="GO" id="GO:0006397">
    <property type="term" value="P:mRNA processing"/>
    <property type="evidence" value="ECO:0007669"/>
    <property type="project" value="UniProtKB-KW"/>
</dbReference>
<feature type="domain" description="Poly(A) polymerase RNA-binding" evidence="15">
    <location>
        <begin position="553"/>
        <end position="617"/>
    </location>
</feature>
<dbReference type="PANTHER" id="PTHR10682:SF10">
    <property type="entry name" value="POLYNUCLEOTIDE ADENYLYLTRANSFERASE"/>
    <property type="match status" value="1"/>
</dbReference>
<organism evidence="18 19">
    <name type="scientific">Thyridium curvatum</name>
    <dbReference type="NCBI Taxonomy" id="1093900"/>
    <lineage>
        <taxon>Eukaryota</taxon>
        <taxon>Fungi</taxon>
        <taxon>Dikarya</taxon>
        <taxon>Ascomycota</taxon>
        <taxon>Pezizomycotina</taxon>
        <taxon>Sordariomycetes</taxon>
        <taxon>Sordariomycetidae</taxon>
        <taxon>Thyridiales</taxon>
        <taxon>Thyridiaceae</taxon>
        <taxon>Thyridium</taxon>
    </lineage>
</organism>
<dbReference type="InterPro" id="IPR048840">
    <property type="entry name" value="PolA_pol_NTPase"/>
</dbReference>
<feature type="binding site" evidence="13">
    <location>
        <position position="103"/>
    </location>
    <ligand>
        <name>Mg(2+)</name>
        <dbReference type="ChEBI" id="CHEBI:18420"/>
        <label>1</label>
        <note>catalytic</note>
    </ligand>
</feature>
<dbReference type="FunCoup" id="A0A507B072">
    <property type="interactions" value="941"/>
</dbReference>
<feature type="binding site" evidence="12">
    <location>
        <position position="158"/>
    </location>
    <ligand>
        <name>ATP</name>
        <dbReference type="ChEBI" id="CHEBI:30616"/>
    </ligand>
</feature>
<feature type="binding site" evidence="13">
    <location>
        <position position="101"/>
    </location>
    <ligand>
        <name>Mg(2+)</name>
        <dbReference type="ChEBI" id="CHEBI:18420"/>
        <label>1</label>
        <note>catalytic</note>
    </ligand>
</feature>
<evidence type="ECO:0000256" key="1">
    <source>
        <dbReference type="ARBA" id="ARBA00001936"/>
    </source>
</evidence>
<dbReference type="EMBL" id="SKBQ01000043">
    <property type="protein sequence ID" value="TPX12114.1"/>
    <property type="molecule type" value="Genomic_DNA"/>
</dbReference>
<dbReference type="STRING" id="1093900.A0A507B072"/>
<dbReference type="OrthoDB" id="412748at2759"/>
<evidence type="ECO:0000313" key="19">
    <source>
        <dbReference type="Proteomes" id="UP000319257"/>
    </source>
</evidence>
<dbReference type="RefSeq" id="XP_030993825.1">
    <property type="nucleotide sequence ID" value="XM_031141950.1"/>
</dbReference>
<evidence type="ECO:0000259" key="17">
    <source>
        <dbReference type="Pfam" id="PF20750"/>
    </source>
</evidence>
<evidence type="ECO:0000256" key="2">
    <source>
        <dbReference type="ARBA" id="ARBA00004123"/>
    </source>
</evidence>
<comment type="function">
    <text evidence="11">Polymerase that creates the 3'-poly(A) tail of mRNA's.</text>
</comment>
<evidence type="ECO:0000256" key="9">
    <source>
        <dbReference type="ARBA" id="ARBA00022842"/>
    </source>
</evidence>
<feature type="binding site" evidence="12">
    <location>
        <position position="222"/>
    </location>
    <ligand>
        <name>ATP</name>
        <dbReference type="ChEBI" id="CHEBI:30616"/>
    </ligand>
</feature>
<keyword evidence="8 11" id="KW-0067">ATP-binding</keyword>
<evidence type="ECO:0000256" key="5">
    <source>
        <dbReference type="ARBA" id="ARBA00022679"/>
    </source>
</evidence>
<evidence type="ECO:0000256" key="7">
    <source>
        <dbReference type="ARBA" id="ARBA00022741"/>
    </source>
</evidence>
<dbReference type="SUPFAM" id="SSF81631">
    <property type="entry name" value="PAP/OAS1 substrate-binding domain"/>
    <property type="match status" value="1"/>
</dbReference>
<feature type="binding site" evidence="12">
    <location>
        <position position="231"/>
    </location>
    <ligand>
        <name>ATP</name>
        <dbReference type="ChEBI" id="CHEBI:30616"/>
    </ligand>
</feature>
<proteinExistence type="inferred from homology"/>
<dbReference type="InterPro" id="IPR007010">
    <property type="entry name" value="PolA_pol_RNA-bd_dom"/>
</dbReference>
<keyword evidence="19" id="KW-1185">Reference proteome</keyword>
<keyword evidence="10 11" id="KW-0539">Nucleus</keyword>
<feature type="compositionally biased region" description="Basic and acidic residues" evidence="14">
    <location>
        <begin position="462"/>
        <end position="481"/>
    </location>
</feature>
<keyword evidence="7 11" id="KW-0547">Nucleotide-binding</keyword>
<feature type="domain" description="Poly(A) polymerase nucleotidyltransferase" evidence="17">
    <location>
        <begin position="8"/>
        <end position="208"/>
    </location>
</feature>
<dbReference type="Pfam" id="PF04926">
    <property type="entry name" value="PAP_RNA-bind"/>
    <property type="match status" value="2"/>
</dbReference>
<dbReference type="GO" id="GO:0031123">
    <property type="term" value="P:RNA 3'-end processing"/>
    <property type="evidence" value="ECO:0007669"/>
    <property type="project" value="InterPro"/>
</dbReference>
<dbReference type="Gene3D" id="3.30.460.10">
    <property type="entry name" value="Beta Polymerase, domain 2"/>
    <property type="match status" value="1"/>
</dbReference>
<evidence type="ECO:0000256" key="4">
    <source>
        <dbReference type="ARBA" id="ARBA00022664"/>
    </source>
</evidence>
<dbReference type="EC" id="2.7.7.19" evidence="11"/>
<evidence type="ECO:0000256" key="14">
    <source>
        <dbReference type="SAM" id="MobiDB-lite"/>
    </source>
</evidence>
<dbReference type="SUPFAM" id="SSF55003">
    <property type="entry name" value="PAP/Archaeal CCA-adding enzyme, C-terminal domain"/>
    <property type="match status" value="2"/>
</dbReference>
<keyword evidence="6 13" id="KW-0479">Metal-binding</keyword>
<evidence type="ECO:0000256" key="10">
    <source>
        <dbReference type="ARBA" id="ARBA00023242"/>
    </source>
</evidence>
<comment type="caution">
    <text evidence="18">The sequence shown here is derived from an EMBL/GenBank/DDBJ whole genome shotgun (WGS) entry which is preliminary data.</text>
</comment>
<reference evidence="18 19" key="1">
    <citation type="submission" date="2019-06" db="EMBL/GenBank/DDBJ databases">
        <title>Draft genome sequence of the filamentous fungus Phialemoniopsis curvata isolated from diesel fuel.</title>
        <authorList>
            <person name="Varaljay V.A."/>
            <person name="Lyon W.J."/>
            <person name="Crouch A.L."/>
            <person name="Drake C.E."/>
            <person name="Hollomon J.M."/>
            <person name="Nadeau L.J."/>
            <person name="Nunn H.S."/>
            <person name="Stevenson B.S."/>
            <person name="Bojanowski C.L."/>
            <person name="Crookes-Goodson W.J."/>
        </authorList>
    </citation>
    <scope>NUCLEOTIDE SEQUENCE [LARGE SCALE GENOMIC DNA]</scope>
    <source>
        <strain evidence="18 19">D216</strain>
    </source>
</reference>
<feature type="binding site" evidence="13">
    <location>
        <position position="158"/>
    </location>
    <ligand>
        <name>Mg(2+)</name>
        <dbReference type="ChEBI" id="CHEBI:18420"/>
        <label>2</label>
        <note>catalytic</note>
    </ligand>
</feature>
<dbReference type="GO" id="GO:0005524">
    <property type="term" value="F:ATP binding"/>
    <property type="evidence" value="ECO:0007669"/>
    <property type="project" value="UniProtKB-UniRule"/>
</dbReference>
<dbReference type="PANTHER" id="PTHR10682">
    <property type="entry name" value="POLY A POLYMERASE"/>
    <property type="match status" value="1"/>
</dbReference>
<comment type="cofactor">
    <cofactor evidence="13">
        <name>Mg(2+)</name>
        <dbReference type="ChEBI" id="CHEBI:18420"/>
    </cofactor>
    <text evidence="13">Binds 2 magnesium ions. Also active with manganese.</text>
</comment>
<dbReference type="InterPro" id="IPR014492">
    <property type="entry name" value="PolyA_polymerase"/>
</dbReference>
<sequence length="659" mass="73287">MPSERQYGVTPPLSTQLPSEDQKQAADALLQELHSQGTFESAAETAKRYEVLASIQAIADAFVRQVAQEKEPDNPTLIKDARARVFTYGSFRLGVYGPGSDIDTLVVAPRYVTRVEYFKYFPDLLRKMSPPGAITELAAVEDAFVPIIKFEYSGISIDLIFSRIATLKQLPGEKDWNLKDSNLLRGLDEAELRSVNGTRVTDEIVDLVPEQKTFRDALRAVKLWAQRKAIYANIMGFPGGVAWAMMVARVCQLYPKATSAVIVSKFFGILLQWPWPNPVLLKNIESGPLQARVWNPKIYKGDGFHLMPIITPAYPSMCATFNITRSSMTVIQRELSLASDLCQKIMAGIRPWSALFTRHTFFTQDYKYYISVIASSTDKEAHVKWAGFVESKVRLLVQGLERHQSIVLARPFNKGYERTNMCASPEGVEEVKNGSLAYVVKKEEGEAIKAEATNGNGTQAKTEVKADSTSEAKTEVKPEVKTEDVPLNVKPEDGADAAVKLEDVQPQGTEVYTTTHYIGIELVESKLPLYDLAFSDPGLLCPCPGWISQDGFLNISPSTEAKSLDLSYQVNEFKDLCFAWELYRNELHKTCTVNIQHVRNFTLPDDVFEAGEVKPTKPVKKRNVPATAQAANAANSKKRTASEEQNNPPKRQQTTVAAG</sequence>
<feature type="domain" description="Poly(A) polymerase central" evidence="16">
    <location>
        <begin position="213"/>
        <end position="357"/>
    </location>
</feature>
<evidence type="ECO:0000256" key="8">
    <source>
        <dbReference type="ARBA" id="ARBA00022840"/>
    </source>
</evidence>
<dbReference type="GeneID" id="41974676"/>
<evidence type="ECO:0000256" key="12">
    <source>
        <dbReference type="PIRSR" id="PIRSR018425-1"/>
    </source>
</evidence>
<keyword evidence="5 11" id="KW-0808">Transferase</keyword>
<dbReference type="AlphaFoldDB" id="A0A507B072"/>
<evidence type="ECO:0000313" key="18">
    <source>
        <dbReference type="EMBL" id="TPX12114.1"/>
    </source>
</evidence>
<dbReference type="Gene3D" id="1.10.1410.10">
    <property type="match status" value="1"/>
</dbReference>
<feature type="binding site" evidence="13">
    <location>
        <position position="101"/>
    </location>
    <ligand>
        <name>Mg(2+)</name>
        <dbReference type="ChEBI" id="CHEBI:18420"/>
        <label>2</label>
        <note>catalytic</note>
    </ligand>
</feature>
<evidence type="ECO:0000256" key="13">
    <source>
        <dbReference type="PIRSR" id="PIRSR018425-2"/>
    </source>
</evidence>
<dbReference type="CDD" id="cd05402">
    <property type="entry name" value="NT_PAP_TUTase"/>
    <property type="match status" value="1"/>
</dbReference>
<dbReference type="GO" id="GO:0005634">
    <property type="term" value="C:nucleus"/>
    <property type="evidence" value="ECO:0007669"/>
    <property type="project" value="UniProtKB-SubCell"/>
</dbReference>
<dbReference type="InterPro" id="IPR007012">
    <property type="entry name" value="PolA_pol_cen_dom"/>
</dbReference>
<dbReference type="Pfam" id="PF04928">
    <property type="entry name" value="PAP_central"/>
    <property type="match status" value="1"/>
</dbReference>
<evidence type="ECO:0000256" key="11">
    <source>
        <dbReference type="PIRNR" id="PIRNR018425"/>
    </source>
</evidence>
<dbReference type="FunFam" id="3.30.460.10:FF:000002">
    <property type="entry name" value="Poly(A) polymerase alpha, putative"/>
    <property type="match status" value="1"/>
</dbReference>
<feature type="binding site" evidence="13">
    <location>
        <position position="103"/>
    </location>
    <ligand>
        <name>Mg(2+)</name>
        <dbReference type="ChEBI" id="CHEBI:18420"/>
        <label>2</label>
        <note>catalytic</note>
    </ligand>
</feature>
<protein>
    <recommendedName>
        <fullName evidence="11">Poly(A) polymerase</fullName>
        <ecNumber evidence="11">2.7.7.19</ecNumber>
    </recommendedName>
</protein>
<feature type="compositionally biased region" description="Low complexity" evidence="14">
    <location>
        <begin position="626"/>
        <end position="635"/>
    </location>
</feature>
<dbReference type="Proteomes" id="UP000319257">
    <property type="component" value="Unassembled WGS sequence"/>
</dbReference>
<feature type="region of interest" description="Disordered" evidence="14">
    <location>
        <begin position="1"/>
        <end position="25"/>
    </location>
</feature>